<dbReference type="PANTHER" id="PTHR42718">
    <property type="entry name" value="MAJOR FACILITATOR SUPERFAMILY MULTIDRUG TRANSPORTER MFSC"/>
    <property type="match status" value="1"/>
</dbReference>
<keyword evidence="3" id="KW-1003">Cell membrane</keyword>
<dbReference type="PROSITE" id="PS50850">
    <property type="entry name" value="MFS"/>
    <property type="match status" value="1"/>
</dbReference>
<dbReference type="CDD" id="cd17321">
    <property type="entry name" value="MFS_MMR_MDR_like"/>
    <property type="match status" value="1"/>
</dbReference>
<keyword evidence="6 8" id="KW-0472">Membrane</keyword>
<feature type="transmembrane region" description="Helical" evidence="8">
    <location>
        <begin position="345"/>
        <end position="364"/>
    </location>
</feature>
<dbReference type="GO" id="GO:0005886">
    <property type="term" value="C:plasma membrane"/>
    <property type="evidence" value="ECO:0007669"/>
    <property type="project" value="UniProtKB-SubCell"/>
</dbReference>
<dbReference type="Gene3D" id="1.20.1720.10">
    <property type="entry name" value="Multidrug resistance protein D"/>
    <property type="match status" value="1"/>
</dbReference>
<evidence type="ECO:0000256" key="4">
    <source>
        <dbReference type="ARBA" id="ARBA00022692"/>
    </source>
</evidence>
<feature type="transmembrane region" description="Helical" evidence="8">
    <location>
        <begin position="20"/>
        <end position="44"/>
    </location>
</feature>
<dbReference type="GO" id="GO:0046677">
    <property type="term" value="P:response to antibiotic"/>
    <property type="evidence" value="ECO:0007669"/>
    <property type="project" value="UniProtKB-KW"/>
</dbReference>
<evidence type="ECO:0000256" key="2">
    <source>
        <dbReference type="ARBA" id="ARBA00022448"/>
    </source>
</evidence>
<dbReference type="EMBL" id="CP163431">
    <property type="protein sequence ID" value="XDQ00073.1"/>
    <property type="molecule type" value="Genomic_DNA"/>
</dbReference>
<accession>A0AB39M1M8</accession>
<evidence type="ECO:0000256" key="8">
    <source>
        <dbReference type="SAM" id="Phobius"/>
    </source>
</evidence>
<feature type="transmembrane region" description="Helical" evidence="8">
    <location>
        <begin position="370"/>
        <end position="396"/>
    </location>
</feature>
<sequence length="529" mass="55255">MTTPPVPGTRIPEAVHRRRWAILGVLMLSLLIVVLDNSILNVAIKTISTPAPTGLGATQSELEWAINAYTLVFAGLLFTAGLLGDRIGRKKVLLGGLLVFGIGSALAAESGSPDQLIGYRALMALGAAFVMPATLAVLMNVFERDEQPKAIGIWAGGVGLAIAIGPITGGVLLDHFWWGSVFLINVPIVLVALALMIWLVPDSRDPKPGRLDPVGVILSVVGLVLLVYGIIEGGELADFTAPKVLSTIIAGVVVLAGFVWFEKRSDHPSIDVTYFKNKVFSAAIAAIALVFFALMGVTFFSVFYTQSVRGYSPLQTGLLMLPLAAAQMIFAPRARLVVNRFGNKITTGVGLVVLAGMLAAFATLKADTPIWILEVIFFLMGAGMAHVMTPTSVVIMQALPREKAGSASALSNTFRQVGGALGIAVLGSVLSTAYRNGIEGKLGSVPAALRDTAGESIEATLGVAAKLGPQGRALVTPANDAFLHAMHVTALCGAGVAVIGAVVAFVFLPGKPPVPQEGKEEQELVVVGE</sequence>
<keyword evidence="7" id="KW-0046">Antibiotic resistance</keyword>
<evidence type="ECO:0000256" key="7">
    <source>
        <dbReference type="ARBA" id="ARBA00023251"/>
    </source>
</evidence>
<dbReference type="PRINTS" id="PR01036">
    <property type="entry name" value="TCRTETB"/>
</dbReference>
<evidence type="ECO:0000256" key="1">
    <source>
        <dbReference type="ARBA" id="ARBA00004651"/>
    </source>
</evidence>
<dbReference type="InterPro" id="IPR036259">
    <property type="entry name" value="MFS_trans_sf"/>
</dbReference>
<feature type="transmembrane region" description="Helical" evidence="8">
    <location>
        <begin position="316"/>
        <end position="333"/>
    </location>
</feature>
<dbReference type="RefSeq" id="WP_369186978.1">
    <property type="nucleotide sequence ID" value="NZ_CP163431.1"/>
</dbReference>
<feature type="transmembrane region" description="Helical" evidence="8">
    <location>
        <begin position="117"/>
        <end position="139"/>
    </location>
</feature>
<dbReference type="Pfam" id="PF07690">
    <property type="entry name" value="MFS_1"/>
    <property type="match status" value="1"/>
</dbReference>
<gene>
    <name evidence="10" type="ORF">AB5J58_07745</name>
</gene>
<proteinExistence type="predicted"/>
<dbReference type="InterPro" id="IPR020846">
    <property type="entry name" value="MFS_dom"/>
</dbReference>
<dbReference type="GO" id="GO:0022857">
    <property type="term" value="F:transmembrane transporter activity"/>
    <property type="evidence" value="ECO:0007669"/>
    <property type="project" value="InterPro"/>
</dbReference>
<organism evidence="10">
    <name type="scientific">Streptomyces sp. R08</name>
    <dbReference type="NCBI Taxonomy" id="3238624"/>
    <lineage>
        <taxon>Bacteria</taxon>
        <taxon>Bacillati</taxon>
        <taxon>Actinomycetota</taxon>
        <taxon>Actinomycetes</taxon>
        <taxon>Kitasatosporales</taxon>
        <taxon>Streptomycetaceae</taxon>
        <taxon>Streptomyces</taxon>
    </lineage>
</organism>
<dbReference type="AlphaFoldDB" id="A0AB39M1M8"/>
<feature type="transmembrane region" description="Helical" evidence="8">
    <location>
        <begin position="211"/>
        <end position="231"/>
    </location>
</feature>
<feature type="transmembrane region" description="Helical" evidence="8">
    <location>
        <begin position="92"/>
        <end position="111"/>
    </location>
</feature>
<keyword evidence="5 8" id="KW-1133">Transmembrane helix</keyword>
<evidence type="ECO:0000256" key="3">
    <source>
        <dbReference type="ARBA" id="ARBA00022475"/>
    </source>
</evidence>
<dbReference type="InterPro" id="IPR011701">
    <property type="entry name" value="MFS"/>
</dbReference>
<evidence type="ECO:0000256" key="6">
    <source>
        <dbReference type="ARBA" id="ARBA00023136"/>
    </source>
</evidence>
<comment type="subcellular location">
    <subcellularLocation>
        <location evidence="1">Cell membrane</location>
        <topology evidence="1">Multi-pass membrane protein</topology>
    </subcellularLocation>
</comment>
<dbReference type="NCBIfam" id="TIGR00711">
    <property type="entry name" value="efflux_EmrB"/>
    <property type="match status" value="1"/>
</dbReference>
<feature type="domain" description="Major facilitator superfamily (MFS) profile" evidence="9">
    <location>
        <begin position="22"/>
        <end position="512"/>
    </location>
</feature>
<keyword evidence="4 8" id="KW-0812">Transmembrane</keyword>
<feature type="transmembrane region" description="Helical" evidence="8">
    <location>
        <begin position="64"/>
        <end position="83"/>
    </location>
</feature>
<dbReference type="SUPFAM" id="SSF103473">
    <property type="entry name" value="MFS general substrate transporter"/>
    <property type="match status" value="1"/>
</dbReference>
<evidence type="ECO:0000256" key="5">
    <source>
        <dbReference type="ARBA" id="ARBA00022989"/>
    </source>
</evidence>
<feature type="transmembrane region" description="Helical" evidence="8">
    <location>
        <begin position="417"/>
        <end position="434"/>
    </location>
</feature>
<feature type="transmembrane region" description="Helical" evidence="8">
    <location>
        <begin position="243"/>
        <end position="261"/>
    </location>
</feature>
<feature type="transmembrane region" description="Helical" evidence="8">
    <location>
        <begin position="151"/>
        <end position="171"/>
    </location>
</feature>
<feature type="transmembrane region" description="Helical" evidence="8">
    <location>
        <begin position="485"/>
        <end position="508"/>
    </location>
</feature>
<name>A0AB39M1M8_9ACTN</name>
<evidence type="ECO:0000313" key="10">
    <source>
        <dbReference type="EMBL" id="XDQ00073.1"/>
    </source>
</evidence>
<dbReference type="PANTHER" id="PTHR42718:SF42">
    <property type="entry name" value="EXPORT PROTEIN"/>
    <property type="match status" value="1"/>
</dbReference>
<dbReference type="Gene3D" id="1.20.1250.20">
    <property type="entry name" value="MFS general substrate transporter like domains"/>
    <property type="match status" value="1"/>
</dbReference>
<protein>
    <submittedName>
        <fullName evidence="10">MFS transporter</fullName>
    </submittedName>
</protein>
<dbReference type="InterPro" id="IPR004638">
    <property type="entry name" value="EmrB-like"/>
</dbReference>
<feature type="transmembrane region" description="Helical" evidence="8">
    <location>
        <begin position="177"/>
        <end position="199"/>
    </location>
</feature>
<evidence type="ECO:0000259" key="9">
    <source>
        <dbReference type="PROSITE" id="PS50850"/>
    </source>
</evidence>
<keyword evidence="2" id="KW-0813">Transport</keyword>
<reference evidence="10" key="1">
    <citation type="submission" date="2024-07" db="EMBL/GenBank/DDBJ databases">
        <authorList>
            <person name="Yu S.T."/>
        </authorList>
    </citation>
    <scope>NUCLEOTIDE SEQUENCE</scope>
    <source>
        <strain evidence="10">R08</strain>
    </source>
</reference>
<feature type="transmembrane region" description="Helical" evidence="8">
    <location>
        <begin position="282"/>
        <end position="304"/>
    </location>
</feature>